<dbReference type="EMBL" id="MT144006">
    <property type="protein sequence ID" value="QJA46257.1"/>
    <property type="molecule type" value="Genomic_DNA"/>
</dbReference>
<evidence type="ECO:0000313" key="2">
    <source>
        <dbReference type="EMBL" id="QJA46257.1"/>
    </source>
</evidence>
<dbReference type="EMBL" id="MT141531">
    <property type="protein sequence ID" value="QJA65053.1"/>
    <property type="molecule type" value="Genomic_DNA"/>
</dbReference>
<accession>A0A6H1ZFX4</accession>
<evidence type="ECO:0000313" key="3">
    <source>
        <dbReference type="EMBL" id="QJA65053.1"/>
    </source>
</evidence>
<dbReference type="EMBL" id="MT142478">
    <property type="protein sequence ID" value="QJA82076.1"/>
    <property type="molecule type" value="Genomic_DNA"/>
</dbReference>
<sequence>MNDLTINGKSTELWINGRQVLADRVVSGTWTKIGTWTLPAFVAGGAIDMNGLELILDADGDTSITADIDDQIDFKVSGADNLQLIYYTLRATRVNDAEWYNSMTFVCRRARGTVGSEAVVAVNDSMGGLVCYGHDGTAYLQAAAITAEVDGTPGTNDMPTRLLFQVTADGALSPTEAMRINNDKSLQLVTNLKLPTGYIEHTEIAAPGVGAANTARIYAVVGGDTLTDLAAVFQDGTVDIFAQESTPLDSPIFTQPSGATVVRKMLKPHPGIIQFVEVYPDGKTFVVHEIQYHDAEKIAANLGCVGTLPVGWEVTTLKERVDKQVAILDAKINSLTEAKENIKNIDTLENIDQQINKLLEKRLVELARIS</sequence>
<dbReference type="EMBL" id="MT144609">
    <property type="protein sequence ID" value="QJA43605.1"/>
    <property type="molecule type" value="Genomic_DNA"/>
</dbReference>
<reference evidence="2" key="1">
    <citation type="submission" date="2020-03" db="EMBL/GenBank/DDBJ databases">
        <title>The deep terrestrial virosphere.</title>
        <authorList>
            <person name="Holmfeldt K."/>
            <person name="Nilsson E."/>
            <person name="Simone D."/>
            <person name="Lopez-Fernandez M."/>
            <person name="Wu X."/>
            <person name="de Brujin I."/>
            <person name="Lundin D."/>
            <person name="Andersson A."/>
            <person name="Bertilsson S."/>
            <person name="Dopson M."/>
        </authorList>
    </citation>
    <scope>NUCLEOTIDE SEQUENCE</scope>
    <source>
        <strain evidence="4">MM415A00447</strain>
        <strain evidence="3">MM415B00439</strain>
        <strain evidence="2">TM448A00343</strain>
        <strain evidence="1">TM448B00310</strain>
    </source>
</reference>
<evidence type="ECO:0000313" key="4">
    <source>
        <dbReference type="EMBL" id="QJA82076.1"/>
    </source>
</evidence>
<proteinExistence type="predicted"/>
<dbReference type="AlphaFoldDB" id="A0A6H1ZFX4"/>
<name>A0A6H1ZFX4_9ZZZZ</name>
<evidence type="ECO:0000313" key="1">
    <source>
        <dbReference type="EMBL" id="QJA43605.1"/>
    </source>
</evidence>
<gene>
    <name evidence="4" type="ORF">MM415A00447_0022</name>
    <name evidence="3" type="ORF">MM415B00439_0009</name>
    <name evidence="2" type="ORF">TM448A00343_0009</name>
    <name evidence="1" type="ORF">TM448B00310_0042</name>
</gene>
<protein>
    <submittedName>
        <fullName evidence="2">Putative tail fiber protein</fullName>
    </submittedName>
</protein>
<organism evidence="2">
    <name type="scientific">viral metagenome</name>
    <dbReference type="NCBI Taxonomy" id="1070528"/>
    <lineage>
        <taxon>unclassified sequences</taxon>
        <taxon>metagenomes</taxon>
        <taxon>organismal metagenomes</taxon>
    </lineage>
</organism>